<dbReference type="OrthoDB" id="616378at2759"/>
<dbReference type="EMBL" id="SWLB01000016">
    <property type="protein sequence ID" value="KAF3328062.1"/>
    <property type="molecule type" value="Genomic_DNA"/>
</dbReference>
<organism evidence="2 3">
    <name type="scientific">Carex littledalei</name>
    <dbReference type="NCBI Taxonomy" id="544730"/>
    <lineage>
        <taxon>Eukaryota</taxon>
        <taxon>Viridiplantae</taxon>
        <taxon>Streptophyta</taxon>
        <taxon>Embryophyta</taxon>
        <taxon>Tracheophyta</taxon>
        <taxon>Spermatophyta</taxon>
        <taxon>Magnoliopsida</taxon>
        <taxon>Liliopsida</taxon>
        <taxon>Poales</taxon>
        <taxon>Cyperaceae</taxon>
        <taxon>Cyperoideae</taxon>
        <taxon>Cariceae</taxon>
        <taxon>Carex</taxon>
        <taxon>Carex subgen. Euthyceras</taxon>
    </lineage>
</organism>
<comment type="caution">
    <text evidence="2">The sequence shown here is derived from an EMBL/GenBank/DDBJ whole genome shotgun (WGS) entry which is preliminary data.</text>
</comment>
<protein>
    <recommendedName>
        <fullName evidence="1">KIB1-4 beta-propeller domain-containing protein</fullName>
    </recommendedName>
</protein>
<dbReference type="Pfam" id="PF03478">
    <property type="entry name" value="Beta-prop_KIB1-4"/>
    <property type="match status" value="1"/>
</dbReference>
<dbReference type="InterPro" id="IPR011043">
    <property type="entry name" value="Gal_Oxase/kelch_b-propeller"/>
</dbReference>
<sequence>MSQIFCKFNPDGHLLRFMPSQNHIVILNPLTGDELSSPLLPQDCKIYNPFPVLIFPLSSPDSGLLVFTSESKYEGRYDTLHYWQIGSPSWSSHCPRVKPYCGIRMIVATVQGKVYAMDSLHTLFVLDLSPQLHLRPLAVDGLRKRGFSFQHFMVVCDGEFLLLLLVPTNENVMYAQLEETLGNWAIFVGYDSRAQGLAIQNPERWGGRKNCVYFATGNENGDWPWAVVKLGDVINAMDPVSPLF</sequence>
<feature type="domain" description="KIB1-4 beta-propeller" evidence="1">
    <location>
        <begin position="20"/>
        <end position="218"/>
    </location>
</feature>
<evidence type="ECO:0000259" key="1">
    <source>
        <dbReference type="Pfam" id="PF03478"/>
    </source>
</evidence>
<evidence type="ECO:0000313" key="2">
    <source>
        <dbReference type="EMBL" id="KAF3328062.1"/>
    </source>
</evidence>
<dbReference type="PANTHER" id="PTHR33800:SF13">
    <property type="entry name" value="OS06G0113600 PROTEIN"/>
    <property type="match status" value="1"/>
</dbReference>
<reference evidence="2" key="1">
    <citation type="submission" date="2020-01" db="EMBL/GenBank/DDBJ databases">
        <title>Genome sequence of Kobresia littledalei, the first chromosome-level genome in the family Cyperaceae.</title>
        <authorList>
            <person name="Qu G."/>
        </authorList>
    </citation>
    <scope>NUCLEOTIDE SEQUENCE</scope>
    <source>
        <strain evidence="2">C.B.Clarke</strain>
        <tissue evidence="2">Leaf</tissue>
    </source>
</reference>
<dbReference type="PANTHER" id="PTHR33800">
    <property type="entry name" value="OS06G0113600 PROTEIN"/>
    <property type="match status" value="1"/>
</dbReference>
<dbReference type="AlphaFoldDB" id="A0A833V7X7"/>
<dbReference type="SUPFAM" id="SSF50965">
    <property type="entry name" value="Galactose oxidase, central domain"/>
    <property type="match status" value="1"/>
</dbReference>
<dbReference type="InterPro" id="IPR005174">
    <property type="entry name" value="KIB1-4_b-propeller"/>
</dbReference>
<name>A0A833V7X7_9POAL</name>
<proteinExistence type="predicted"/>
<keyword evidence="3" id="KW-1185">Reference proteome</keyword>
<evidence type="ECO:0000313" key="3">
    <source>
        <dbReference type="Proteomes" id="UP000623129"/>
    </source>
</evidence>
<accession>A0A833V7X7</accession>
<dbReference type="Proteomes" id="UP000623129">
    <property type="component" value="Unassembled WGS sequence"/>
</dbReference>
<gene>
    <name evidence="2" type="ORF">FCM35_KLT06668</name>
</gene>